<feature type="domain" description="Endonuclease/exonuclease/phosphatase" evidence="1">
    <location>
        <begin position="272"/>
        <end position="374"/>
    </location>
</feature>
<reference evidence="3 4" key="1">
    <citation type="journal article" date="2019" name="Sci. Rep.">
        <title>Orb-weaving spider Araneus ventricosus genome elucidates the spidroin gene catalogue.</title>
        <authorList>
            <person name="Kono N."/>
            <person name="Nakamura H."/>
            <person name="Ohtoshi R."/>
            <person name="Moran D.A.P."/>
            <person name="Shinohara A."/>
            <person name="Yoshida Y."/>
            <person name="Fujiwara M."/>
            <person name="Mori M."/>
            <person name="Tomita M."/>
            <person name="Arakawa K."/>
        </authorList>
    </citation>
    <scope>NUCLEOTIDE SEQUENCE [LARGE SCALE GENOMIC DNA]</scope>
</reference>
<comment type="caution">
    <text evidence="3">The sequence shown here is derived from an EMBL/GenBank/DDBJ whole genome shotgun (WGS) entry which is preliminary data.</text>
</comment>
<dbReference type="GO" id="GO:0005739">
    <property type="term" value="C:mitochondrion"/>
    <property type="evidence" value="ECO:0007669"/>
    <property type="project" value="TreeGrafter"/>
</dbReference>
<dbReference type="SUPFAM" id="SSF56219">
    <property type="entry name" value="DNase I-like"/>
    <property type="match status" value="1"/>
</dbReference>
<dbReference type="Gene3D" id="3.60.10.10">
    <property type="entry name" value="Endonuclease/exonuclease/phosphatase"/>
    <property type="match status" value="1"/>
</dbReference>
<dbReference type="InterPro" id="IPR036691">
    <property type="entry name" value="Endo/exonu/phosph_ase_sf"/>
</dbReference>
<dbReference type="Proteomes" id="UP000499080">
    <property type="component" value="Unassembled WGS sequence"/>
</dbReference>
<dbReference type="InterPro" id="IPR005135">
    <property type="entry name" value="Endo/exonuclease/phosphatase"/>
</dbReference>
<feature type="domain" description="2',5'-phosphodiesterase 12-like N-terminal" evidence="2">
    <location>
        <begin position="139"/>
        <end position="245"/>
    </location>
</feature>
<dbReference type="GO" id="GO:0000175">
    <property type="term" value="F:3'-5'-RNA exonuclease activity"/>
    <property type="evidence" value="ECO:0007669"/>
    <property type="project" value="TreeGrafter"/>
</dbReference>
<dbReference type="AlphaFoldDB" id="A0A4Y2BAC3"/>
<gene>
    <name evidence="3" type="primary">Pde12_1</name>
    <name evidence="3" type="ORF">AVEN_102968_1</name>
</gene>
<evidence type="ECO:0000313" key="4">
    <source>
        <dbReference type="Proteomes" id="UP000499080"/>
    </source>
</evidence>
<dbReference type="EMBL" id="BGPR01000059">
    <property type="protein sequence ID" value="GBL88285.1"/>
    <property type="molecule type" value="Genomic_DNA"/>
</dbReference>
<protein>
    <submittedName>
        <fullName evidence="3">2',5'-phosphodiesterase 12</fullName>
    </submittedName>
</protein>
<evidence type="ECO:0000313" key="3">
    <source>
        <dbReference type="EMBL" id="GBL88285.1"/>
    </source>
</evidence>
<dbReference type="Pfam" id="PF21171">
    <property type="entry name" value="PDE12-like_N"/>
    <property type="match status" value="1"/>
</dbReference>
<keyword evidence="4" id="KW-1185">Reference proteome</keyword>
<evidence type="ECO:0000259" key="2">
    <source>
        <dbReference type="Pfam" id="PF21171"/>
    </source>
</evidence>
<organism evidence="3 4">
    <name type="scientific">Araneus ventricosus</name>
    <name type="common">Orbweaver spider</name>
    <name type="synonym">Epeira ventricosa</name>
    <dbReference type="NCBI Taxonomy" id="182803"/>
    <lineage>
        <taxon>Eukaryota</taxon>
        <taxon>Metazoa</taxon>
        <taxon>Ecdysozoa</taxon>
        <taxon>Arthropoda</taxon>
        <taxon>Chelicerata</taxon>
        <taxon>Arachnida</taxon>
        <taxon>Araneae</taxon>
        <taxon>Araneomorphae</taxon>
        <taxon>Entelegynae</taxon>
        <taxon>Araneoidea</taxon>
        <taxon>Araneidae</taxon>
        <taxon>Araneus</taxon>
    </lineage>
</organism>
<dbReference type="PANTHER" id="PTHR12121">
    <property type="entry name" value="CARBON CATABOLITE REPRESSOR PROTEIN 4"/>
    <property type="match status" value="1"/>
</dbReference>
<dbReference type="InterPro" id="IPR048821">
    <property type="entry name" value="PDE12-like_N"/>
</dbReference>
<evidence type="ECO:0000259" key="1">
    <source>
        <dbReference type="Pfam" id="PF03372"/>
    </source>
</evidence>
<dbReference type="Pfam" id="PF03372">
    <property type="entry name" value="Exo_endo_phos"/>
    <property type="match status" value="1"/>
</dbReference>
<name>A0A4Y2BAC3_ARAVE</name>
<dbReference type="OrthoDB" id="412787at2759"/>
<dbReference type="InterPro" id="IPR050410">
    <property type="entry name" value="CCR4/nocturin_mRNA_transcr"/>
</dbReference>
<sequence>MQAFRYFVLNRAAKLFYRNSSSNAKNTPLVKVVSDKEGIRVFFKYFDHYFKLERPKDEKLAETLNRIKLRAELHHKKEIIRQYYSASGSSVQNDMTKEIDVSLLQNDSIVDSNMPNIEAWSQASALSVGDIIYEVSYNPPTVKNLSLPEFIISECAVRPHFIFECASLHESTFTWYRSVEENSINRLINNDILEENGKYWKKVHEGYIYFPCAEDIGCYLRVVCTPKQDGRTGLNSSAESKTVVEAVPDKFPFEERQENTKSFCEDNSIRCLTYNVLAKMYVEENKFPYSTKKARDPYYRKQILLKELIGYKSDIICLQEVEDRVFERDLEPILNLKGYSGYYTKKGGHRYEGVATFFRTSKFRFKRKYDILLNRVVKEKHIYGELFSKVAGNLKDMNKLLSQNTVLQLLLLEHIHQPGYELLVANTHLYSNKDSPEVRLIQAAVCTAFIEHMVVRKVILRFLF</sequence>
<accession>A0A4Y2BAC3</accession>
<dbReference type="GO" id="GO:0000288">
    <property type="term" value="P:nuclear-transcribed mRNA catabolic process, deadenylation-dependent decay"/>
    <property type="evidence" value="ECO:0007669"/>
    <property type="project" value="TreeGrafter"/>
</dbReference>
<dbReference type="PANTHER" id="PTHR12121:SF37">
    <property type="entry name" value="2',5'-PHOSPHODIESTERASE 12"/>
    <property type="match status" value="1"/>
</dbReference>
<proteinExistence type="predicted"/>